<organism evidence="2 3">
    <name type="scientific">Rotaria magnacalcarata</name>
    <dbReference type="NCBI Taxonomy" id="392030"/>
    <lineage>
        <taxon>Eukaryota</taxon>
        <taxon>Metazoa</taxon>
        <taxon>Spiralia</taxon>
        <taxon>Gnathifera</taxon>
        <taxon>Rotifera</taxon>
        <taxon>Eurotatoria</taxon>
        <taxon>Bdelloidea</taxon>
        <taxon>Philodinida</taxon>
        <taxon>Philodinidae</taxon>
        <taxon>Rotaria</taxon>
    </lineage>
</organism>
<sequence>QLVTNLKSKITDQEEQIQTLIKKRRDDLEKVKDFERTKIQVDQLQTYKREAQERMKELNDKIQQQENELK</sequence>
<reference evidence="2" key="1">
    <citation type="submission" date="2021-02" db="EMBL/GenBank/DDBJ databases">
        <authorList>
            <person name="Nowell W R."/>
        </authorList>
    </citation>
    <scope>NUCLEOTIDE SEQUENCE</scope>
</reference>
<dbReference type="Proteomes" id="UP000681720">
    <property type="component" value="Unassembled WGS sequence"/>
</dbReference>
<evidence type="ECO:0000313" key="3">
    <source>
        <dbReference type="Proteomes" id="UP000681720"/>
    </source>
</evidence>
<feature type="coiled-coil region" evidence="1">
    <location>
        <begin position="3"/>
        <end position="68"/>
    </location>
</feature>
<proteinExistence type="predicted"/>
<keyword evidence="1" id="KW-0175">Coiled coil</keyword>
<feature type="non-terminal residue" evidence="2">
    <location>
        <position position="70"/>
    </location>
</feature>
<name>A0A8S2W9P4_9BILA</name>
<accession>A0A8S2W9P4</accession>
<evidence type="ECO:0000256" key="1">
    <source>
        <dbReference type="SAM" id="Coils"/>
    </source>
</evidence>
<dbReference type="AlphaFoldDB" id="A0A8S2W9P4"/>
<evidence type="ECO:0000313" key="2">
    <source>
        <dbReference type="EMBL" id="CAF4439491.1"/>
    </source>
</evidence>
<dbReference type="EMBL" id="CAJOBJ010066053">
    <property type="protein sequence ID" value="CAF4439491.1"/>
    <property type="molecule type" value="Genomic_DNA"/>
</dbReference>
<protein>
    <submittedName>
        <fullName evidence="2">Uncharacterized protein</fullName>
    </submittedName>
</protein>
<comment type="caution">
    <text evidence="2">The sequence shown here is derived from an EMBL/GenBank/DDBJ whole genome shotgun (WGS) entry which is preliminary data.</text>
</comment>
<feature type="non-terminal residue" evidence="2">
    <location>
        <position position="1"/>
    </location>
</feature>
<gene>
    <name evidence="2" type="ORF">GIL414_LOCUS31892</name>
</gene>